<dbReference type="AlphaFoldDB" id="A0A4P6UY93"/>
<dbReference type="GO" id="GO:0005886">
    <property type="term" value="C:plasma membrane"/>
    <property type="evidence" value="ECO:0007669"/>
    <property type="project" value="TreeGrafter"/>
</dbReference>
<dbReference type="PANTHER" id="PTHR34980:SF3">
    <property type="entry name" value="BLR8105 PROTEIN"/>
    <property type="match status" value="1"/>
</dbReference>
<feature type="region of interest" description="Disordered" evidence="1">
    <location>
        <begin position="1"/>
        <end position="38"/>
    </location>
</feature>
<feature type="compositionally biased region" description="Basic residues" evidence="1">
    <location>
        <begin position="1"/>
        <end position="27"/>
    </location>
</feature>
<name>A0A4P6UY93_9HYPH</name>
<feature type="transmembrane region" description="Helical" evidence="2">
    <location>
        <begin position="157"/>
        <end position="177"/>
    </location>
</feature>
<feature type="transmembrane region" description="Helical" evidence="2">
    <location>
        <begin position="126"/>
        <end position="145"/>
    </location>
</feature>
<evidence type="ECO:0000256" key="2">
    <source>
        <dbReference type="SAM" id="Phobius"/>
    </source>
</evidence>
<dbReference type="Pfam" id="PF05656">
    <property type="entry name" value="DUF805"/>
    <property type="match status" value="1"/>
</dbReference>
<organism evidence="3 4">
    <name type="scientific">Roseitalea porphyridii</name>
    <dbReference type="NCBI Taxonomy" id="1852022"/>
    <lineage>
        <taxon>Bacteria</taxon>
        <taxon>Pseudomonadati</taxon>
        <taxon>Pseudomonadota</taxon>
        <taxon>Alphaproteobacteria</taxon>
        <taxon>Hyphomicrobiales</taxon>
        <taxon>Ahrensiaceae</taxon>
        <taxon>Roseitalea</taxon>
    </lineage>
</organism>
<keyword evidence="2" id="KW-1133">Transmembrane helix</keyword>
<evidence type="ECO:0000313" key="3">
    <source>
        <dbReference type="EMBL" id="QBK29745.1"/>
    </source>
</evidence>
<accession>A0A4P6UY93</accession>
<dbReference type="InterPro" id="IPR008523">
    <property type="entry name" value="DUF805"/>
</dbReference>
<evidence type="ECO:0000256" key="1">
    <source>
        <dbReference type="SAM" id="MobiDB-lite"/>
    </source>
</evidence>
<evidence type="ECO:0000313" key="4">
    <source>
        <dbReference type="Proteomes" id="UP000293719"/>
    </source>
</evidence>
<dbReference type="Proteomes" id="UP000293719">
    <property type="component" value="Chromosome"/>
</dbReference>
<keyword evidence="2" id="KW-0812">Transmembrane</keyword>
<dbReference type="KEGG" id="rpod:E0E05_03500"/>
<protein>
    <submittedName>
        <fullName evidence="3">DUF805 domain-containing protein</fullName>
    </submittedName>
</protein>
<sequence>MLHRRALGSGRGLHRARGLGARHGRVHRQVDQDRQPRHRRNLLWRGAALFGRRRRLDAGQAVPERRAGPEPLLRGDRQAGRRAHPRQDRHQRTAQGLTGVSGAPDHPVTVPWVLFGFRGRIGRKSFWLGALGMLLLQGAVIAQILGAPEDSGRQALWGLVLLAVWIASAWVLVALAVKRLHDIGLPAILAIVLLIQPVSYIAFLVLAFWPSTQETNEHGPPPFPRAQ</sequence>
<feature type="compositionally biased region" description="Basic and acidic residues" evidence="1">
    <location>
        <begin position="63"/>
        <end position="91"/>
    </location>
</feature>
<keyword evidence="4" id="KW-1185">Reference proteome</keyword>
<feature type="region of interest" description="Disordered" evidence="1">
    <location>
        <begin position="58"/>
        <end position="101"/>
    </location>
</feature>
<reference evidence="3 4" key="1">
    <citation type="journal article" date="2017" name="Int. J. Syst. Evol. Microbiol.">
        <title>Roseitalea porphyridii gen. nov., sp. nov., isolated from a red alga, and reclassification of Hoeflea suaedae Chung et al. 2013 as Pseudohoeflea suaedae gen. nov., comb. nov.</title>
        <authorList>
            <person name="Hyeon J.W."/>
            <person name="Jeong S.E."/>
            <person name="Baek K."/>
            <person name="Jeon C.O."/>
        </authorList>
    </citation>
    <scope>NUCLEOTIDE SEQUENCE [LARGE SCALE GENOMIC DNA]</scope>
    <source>
        <strain evidence="3 4">MA7-20</strain>
    </source>
</reference>
<dbReference type="EMBL" id="CP036532">
    <property type="protein sequence ID" value="QBK29745.1"/>
    <property type="molecule type" value="Genomic_DNA"/>
</dbReference>
<feature type="transmembrane region" description="Helical" evidence="2">
    <location>
        <begin position="184"/>
        <end position="209"/>
    </location>
</feature>
<keyword evidence="2" id="KW-0472">Membrane</keyword>
<gene>
    <name evidence="3" type="ORF">E0E05_03500</name>
</gene>
<proteinExistence type="predicted"/>
<dbReference type="PANTHER" id="PTHR34980">
    <property type="entry name" value="INNER MEMBRANE PROTEIN-RELATED-RELATED"/>
    <property type="match status" value="1"/>
</dbReference>